<evidence type="ECO:0000313" key="6">
    <source>
        <dbReference type="EMBL" id="EFJ41325.1"/>
    </source>
</evidence>
<dbReference type="OrthoDB" id="4217619at2759"/>
<dbReference type="PANTHER" id="PTHR43343">
    <property type="entry name" value="PEPTIDASE S12"/>
    <property type="match status" value="1"/>
</dbReference>
<dbReference type="PANTHER" id="PTHR43343:SF2">
    <property type="entry name" value="PDZ DOMAIN-CONTAINING PROTEIN"/>
    <property type="match status" value="1"/>
</dbReference>
<dbReference type="SUPFAM" id="SSF50494">
    <property type="entry name" value="Trypsin-like serine proteases"/>
    <property type="match status" value="1"/>
</dbReference>
<evidence type="ECO:0000256" key="1">
    <source>
        <dbReference type="ARBA" id="ARBA00010541"/>
    </source>
</evidence>
<dbReference type="Gene3D" id="2.40.10.10">
    <property type="entry name" value="Trypsin-like serine proteases"/>
    <property type="match status" value="2"/>
</dbReference>
<name>D8UG67_VOLCA</name>
<comment type="similarity">
    <text evidence="1">Belongs to the peptidase S1C family.</text>
</comment>
<keyword evidence="2" id="KW-0645">Protease</keyword>
<evidence type="ECO:0000256" key="2">
    <source>
        <dbReference type="ARBA" id="ARBA00022670"/>
    </source>
</evidence>
<dbReference type="InterPro" id="IPR051201">
    <property type="entry name" value="Chloro_Bact_Ser_Proteases"/>
</dbReference>
<proteinExistence type="inferred from homology"/>
<feature type="compositionally biased region" description="Low complexity" evidence="4">
    <location>
        <begin position="34"/>
        <end position="44"/>
    </location>
</feature>
<dbReference type="GeneID" id="9627109"/>
<feature type="compositionally biased region" description="Low complexity" evidence="4">
    <location>
        <begin position="11"/>
        <end position="26"/>
    </location>
</feature>
<dbReference type="GO" id="GO:0004252">
    <property type="term" value="F:serine-type endopeptidase activity"/>
    <property type="evidence" value="ECO:0007669"/>
    <property type="project" value="InterPro"/>
</dbReference>
<dbReference type="InterPro" id="IPR001940">
    <property type="entry name" value="Peptidase_S1C"/>
</dbReference>
<dbReference type="InterPro" id="IPR039382">
    <property type="entry name" value="DEGP1/8_PDZ_dom"/>
</dbReference>
<dbReference type="Pfam" id="PF13365">
    <property type="entry name" value="Trypsin_2"/>
    <property type="match status" value="1"/>
</dbReference>
<keyword evidence="3" id="KW-0378">Hydrolase</keyword>
<organism evidence="7">
    <name type="scientific">Volvox carteri f. nagariensis</name>
    <dbReference type="NCBI Taxonomy" id="3068"/>
    <lineage>
        <taxon>Eukaryota</taxon>
        <taxon>Viridiplantae</taxon>
        <taxon>Chlorophyta</taxon>
        <taxon>core chlorophytes</taxon>
        <taxon>Chlorophyceae</taxon>
        <taxon>CS clade</taxon>
        <taxon>Chlamydomonadales</taxon>
        <taxon>Volvocaceae</taxon>
        <taxon>Volvox</taxon>
    </lineage>
</organism>
<dbReference type="STRING" id="3068.D8UG67"/>
<dbReference type="Gene3D" id="2.30.42.10">
    <property type="match status" value="1"/>
</dbReference>
<dbReference type="SMART" id="SM00228">
    <property type="entry name" value="PDZ"/>
    <property type="match status" value="1"/>
</dbReference>
<gene>
    <name evidence="6" type="ORF">VOLCADRAFT_119736</name>
</gene>
<dbReference type="EMBL" id="GL378397">
    <property type="protein sequence ID" value="EFJ41325.1"/>
    <property type="molecule type" value="Genomic_DNA"/>
</dbReference>
<reference evidence="6 7" key="1">
    <citation type="journal article" date="2010" name="Science">
        <title>Genomic analysis of organismal complexity in the multicellular green alga Volvox carteri.</title>
        <authorList>
            <person name="Prochnik S.E."/>
            <person name="Umen J."/>
            <person name="Nedelcu A.M."/>
            <person name="Hallmann A."/>
            <person name="Miller S.M."/>
            <person name="Nishii I."/>
            <person name="Ferris P."/>
            <person name="Kuo A."/>
            <person name="Mitros T."/>
            <person name="Fritz-Laylin L.K."/>
            <person name="Hellsten U."/>
            <person name="Chapman J."/>
            <person name="Simakov O."/>
            <person name="Rensing S.A."/>
            <person name="Terry A."/>
            <person name="Pangilinan J."/>
            <person name="Kapitonov V."/>
            <person name="Jurka J."/>
            <person name="Salamov A."/>
            <person name="Shapiro H."/>
            <person name="Schmutz J."/>
            <person name="Grimwood J."/>
            <person name="Lindquist E."/>
            <person name="Lucas S."/>
            <person name="Grigoriev I.V."/>
            <person name="Schmitt R."/>
            <person name="Kirk D."/>
            <person name="Rokhsar D.S."/>
        </authorList>
    </citation>
    <scope>NUCLEOTIDE SEQUENCE [LARGE SCALE GENOMIC DNA]</scope>
    <source>
        <strain evidence="7">f. Nagariensis / Eve</strain>
    </source>
</reference>
<dbReference type="KEGG" id="vcn:VOLCADRAFT_119736"/>
<evidence type="ECO:0000256" key="3">
    <source>
        <dbReference type="ARBA" id="ARBA00022801"/>
    </source>
</evidence>
<dbReference type="AlphaFoldDB" id="D8UG67"/>
<dbReference type="InterPro" id="IPR009003">
    <property type="entry name" value="Peptidase_S1_PA"/>
</dbReference>
<protein>
    <recommendedName>
        <fullName evidence="5">PDZ domain-containing protein</fullName>
    </recommendedName>
</protein>
<dbReference type="Pfam" id="PF13180">
    <property type="entry name" value="PDZ_2"/>
    <property type="match status" value="1"/>
</dbReference>
<dbReference type="InParanoid" id="D8UG67"/>
<dbReference type="PROSITE" id="PS50106">
    <property type="entry name" value="PDZ"/>
    <property type="match status" value="1"/>
</dbReference>
<keyword evidence="7" id="KW-1185">Reference proteome</keyword>
<dbReference type="eggNOG" id="KOG1320">
    <property type="taxonomic scope" value="Eukaryota"/>
</dbReference>
<dbReference type="Proteomes" id="UP000001058">
    <property type="component" value="Unassembled WGS sequence"/>
</dbReference>
<feature type="region of interest" description="Disordered" evidence="4">
    <location>
        <begin position="11"/>
        <end position="44"/>
    </location>
</feature>
<dbReference type="InterPro" id="IPR036034">
    <property type="entry name" value="PDZ_sf"/>
</dbReference>
<feature type="domain" description="PDZ" evidence="5">
    <location>
        <begin position="294"/>
        <end position="391"/>
    </location>
</feature>
<evidence type="ECO:0000313" key="7">
    <source>
        <dbReference type="Proteomes" id="UP000001058"/>
    </source>
</evidence>
<dbReference type="RefSeq" id="XP_002957659.1">
    <property type="nucleotide sequence ID" value="XM_002957613.1"/>
</dbReference>
<evidence type="ECO:0000259" key="5">
    <source>
        <dbReference type="PROSITE" id="PS50106"/>
    </source>
</evidence>
<dbReference type="GO" id="GO:0006508">
    <property type="term" value="P:proteolysis"/>
    <property type="evidence" value="ECO:0007669"/>
    <property type="project" value="UniProtKB-KW"/>
</dbReference>
<sequence length="410" mass="41568">MCIPDSARTSALAAAAPATPLDLSPSKAMTLPTSSSSNGSSSSVQATAVAAGGVGEGTPAGEDADPGAVALAQQLGLGAGEAAVIRLFERHRASVVNISGMRAMQTFTTLDLGKLPYGQGSGFLWGDKGHVVTCYHLVKGAAEVKVTLYDNSSYTAKVLGYDAAKNVAVLKLSVPKSKLRELQPVTLGSAAGLRVGQTVYGIGNPWGLGHTLSQGLVSGLCQELSGGLFPIKGVILVDSAPDPGGSGGVLLDSKGSLVGLLVTPPASSGGGGAGGGKMSFAVPIDAIRGLINQILAYGRTVRPAMGITMAPAQVLERVGLEGVLVLEVPPGSPAHAAGLRPTHRDIFGDLVLGDVITGLDGKAVRSSADLYDVLDEHRVGDRVKLDVVRDGKQMGLTVTLGERLLGAVEE</sequence>
<accession>D8UG67</accession>
<evidence type="ECO:0000256" key="4">
    <source>
        <dbReference type="SAM" id="MobiDB-lite"/>
    </source>
</evidence>
<dbReference type="InterPro" id="IPR043504">
    <property type="entry name" value="Peptidase_S1_PA_chymotrypsin"/>
</dbReference>
<dbReference type="CDD" id="cd00990">
    <property type="entry name" value="cpPDZ_AtDEGP1-like"/>
    <property type="match status" value="1"/>
</dbReference>
<dbReference type="SUPFAM" id="SSF50156">
    <property type="entry name" value="PDZ domain-like"/>
    <property type="match status" value="1"/>
</dbReference>
<dbReference type="PRINTS" id="PR00834">
    <property type="entry name" value="PROTEASES2C"/>
</dbReference>
<dbReference type="InterPro" id="IPR001478">
    <property type="entry name" value="PDZ"/>
</dbReference>